<evidence type="ECO:0000313" key="2">
    <source>
        <dbReference type="EMBL" id="TRW23368.1"/>
    </source>
</evidence>
<dbReference type="Proteomes" id="UP000320643">
    <property type="component" value="Unassembled WGS sequence"/>
</dbReference>
<reference evidence="2 3" key="1">
    <citation type="submission" date="2019-07" db="EMBL/GenBank/DDBJ databases">
        <title>Flavobacterium sp. nov., isolated from glacier ice.</title>
        <authorList>
            <person name="Liu Q."/>
            <person name="Xin Y.-H."/>
        </authorList>
    </citation>
    <scope>NUCLEOTIDE SEQUENCE [LARGE SCALE GENOMIC DNA]</scope>
    <source>
        <strain evidence="2 3">ZT4R6</strain>
    </source>
</reference>
<dbReference type="RefSeq" id="WP_143374082.1">
    <property type="nucleotide sequence ID" value="NZ_VJVZ01000009.1"/>
</dbReference>
<gene>
    <name evidence="2" type="ORF">FMM05_14335</name>
</gene>
<sequence>METKSTDWLKLACIIILAIIFFASAAQAASLLFMFGLLPQDDGFLGTVRSICSGILGLMIALALTSLIAIFLHSTRYFYYVFALAVLFGLGIALY</sequence>
<feature type="transmembrane region" description="Helical" evidence="1">
    <location>
        <begin position="77"/>
        <end position="94"/>
    </location>
</feature>
<keyword evidence="3" id="KW-1185">Reference proteome</keyword>
<evidence type="ECO:0000313" key="3">
    <source>
        <dbReference type="Proteomes" id="UP000320643"/>
    </source>
</evidence>
<organism evidence="2 3">
    <name type="scientific">Flavobacterium zepuense</name>
    <dbReference type="NCBI Taxonomy" id="2593302"/>
    <lineage>
        <taxon>Bacteria</taxon>
        <taxon>Pseudomonadati</taxon>
        <taxon>Bacteroidota</taxon>
        <taxon>Flavobacteriia</taxon>
        <taxon>Flavobacteriales</taxon>
        <taxon>Flavobacteriaceae</taxon>
        <taxon>Flavobacterium</taxon>
    </lineage>
</organism>
<keyword evidence="1" id="KW-0472">Membrane</keyword>
<dbReference type="AlphaFoldDB" id="A0A552UYT5"/>
<accession>A0A552UYT5</accession>
<keyword evidence="1" id="KW-1133">Transmembrane helix</keyword>
<proteinExistence type="predicted"/>
<feature type="transmembrane region" description="Helical" evidence="1">
    <location>
        <begin position="44"/>
        <end position="70"/>
    </location>
</feature>
<evidence type="ECO:0000256" key="1">
    <source>
        <dbReference type="SAM" id="Phobius"/>
    </source>
</evidence>
<comment type="caution">
    <text evidence="2">The sequence shown here is derived from an EMBL/GenBank/DDBJ whole genome shotgun (WGS) entry which is preliminary data.</text>
</comment>
<dbReference type="EMBL" id="VJVZ01000009">
    <property type="protein sequence ID" value="TRW23368.1"/>
    <property type="molecule type" value="Genomic_DNA"/>
</dbReference>
<name>A0A552UYT5_9FLAO</name>
<protein>
    <submittedName>
        <fullName evidence="2">Uncharacterized protein</fullName>
    </submittedName>
</protein>
<keyword evidence="1" id="KW-0812">Transmembrane</keyword>